<proteinExistence type="predicted"/>
<keyword evidence="4" id="KW-1185">Reference proteome</keyword>
<keyword evidence="2" id="KW-0732">Signal</keyword>
<keyword evidence="1" id="KW-1133">Transmembrane helix</keyword>
<feature type="signal peptide" evidence="2">
    <location>
        <begin position="1"/>
        <end position="20"/>
    </location>
</feature>
<comment type="caution">
    <text evidence="3">The sequence shown here is derived from an EMBL/GenBank/DDBJ whole genome shotgun (WGS) entry which is preliminary data.</text>
</comment>
<keyword evidence="1" id="KW-0812">Transmembrane</keyword>
<protein>
    <recommendedName>
        <fullName evidence="5">CopC domain-containing protein</fullName>
    </recommendedName>
</protein>
<feature type="transmembrane region" description="Helical" evidence="1">
    <location>
        <begin position="151"/>
        <end position="172"/>
    </location>
</feature>
<organism evidence="3 4">
    <name type="scientific">Polaromonas aquatica</name>
    <dbReference type="NCBI Taxonomy" id="332657"/>
    <lineage>
        <taxon>Bacteria</taxon>
        <taxon>Pseudomonadati</taxon>
        <taxon>Pseudomonadota</taxon>
        <taxon>Betaproteobacteria</taxon>
        <taxon>Burkholderiales</taxon>
        <taxon>Comamonadaceae</taxon>
        <taxon>Polaromonas</taxon>
    </lineage>
</organism>
<evidence type="ECO:0000256" key="2">
    <source>
        <dbReference type="SAM" id="SignalP"/>
    </source>
</evidence>
<evidence type="ECO:0000256" key="1">
    <source>
        <dbReference type="SAM" id="Phobius"/>
    </source>
</evidence>
<accession>A0ABW1U4J7</accession>
<evidence type="ECO:0000313" key="3">
    <source>
        <dbReference type="EMBL" id="MFC6283596.1"/>
    </source>
</evidence>
<feature type="chain" id="PRO_5046792906" description="CopC domain-containing protein" evidence="2">
    <location>
        <begin position="21"/>
        <end position="182"/>
    </location>
</feature>
<dbReference type="RefSeq" id="WP_371438220.1">
    <property type="nucleotide sequence ID" value="NZ_JBHSRS010000083.1"/>
</dbReference>
<gene>
    <name evidence="3" type="ORF">ACFQND_20410</name>
</gene>
<evidence type="ECO:0000313" key="4">
    <source>
        <dbReference type="Proteomes" id="UP001596270"/>
    </source>
</evidence>
<name>A0ABW1U4J7_9BURK</name>
<evidence type="ECO:0008006" key="5">
    <source>
        <dbReference type="Google" id="ProtNLM"/>
    </source>
</evidence>
<dbReference type="Proteomes" id="UP001596270">
    <property type="component" value="Unassembled WGS sequence"/>
</dbReference>
<keyword evidence="1" id="KW-0472">Membrane</keyword>
<sequence length="182" mass="19023">MKRFPILFFRFLAGLGLAVAAGTGIASEGHDHGEGAAAAAETASPRISAHSDLFELLGIVSKGQMLVYLDRYASNEPVTGARIEFETGEAKGIAAPQADGTYLLKLGTLGKPGDTAFSFTVTAGTDTDLLAGELSIADAHDSHGEAGSRPWLRLMAWAMAAVALIPGAAVLVRRFRARRALN</sequence>
<reference evidence="4" key="1">
    <citation type="journal article" date="2019" name="Int. J. Syst. Evol. Microbiol.">
        <title>The Global Catalogue of Microorganisms (GCM) 10K type strain sequencing project: providing services to taxonomists for standard genome sequencing and annotation.</title>
        <authorList>
            <consortium name="The Broad Institute Genomics Platform"/>
            <consortium name="The Broad Institute Genome Sequencing Center for Infectious Disease"/>
            <person name="Wu L."/>
            <person name="Ma J."/>
        </authorList>
    </citation>
    <scope>NUCLEOTIDE SEQUENCE [LARGE SCALE GENOMIC DNA]</scope>
    <source>
        <strain evidence="4">CCUG 39402</strain>
    </source>
</reference>
<dbReference type="EMBL" id="JBHSRS010000083">
    <property type="protein sequence ID" value="MFC6283596.1"/>
    <property type="molecule type" value="Genomic_DNA"/>
</dbReference>